<dbReference type="EMBL" id="AB573149">
    <property type="protein sequence ID" value="BAK61874.1"/>
    <property type="molecule type" value="Genomic_DNA"/>
</dbReference>
<proteinExistence type="predicted"/>
<name>F8WLC9_CITUN</name>
<sequence>MSDNFSSLLSFHSSHFILKFSRIPKVAEILKGSEKTKQQLNCEASEMSASMRRLPLRALRQTVRQNRTRSKRISFGFRALSLASVGMATLNAPAHFSTSPCTYSTIPRYLSPNCTTKTNRSQRVRCALSPSNWRESRRRLVSFSLALSQLLFLPNTNNATAGSLWDKYVKKKKLDPLEVYIPPVILTQLQIKDLEKTLDVDKPEYANCRSLLRSGPAASLRVNIRAVAQYASDAGNGKMASDDVDQCLRALEDLDSLFLRASRNEGKTSIKTMKAKIDTALNALDSLLQTVPADVLTKGKAIADAYRSADDDTEAQVSDPEIKQLESIL</sequence>
<evidence type="ECO:0000259" key="1">
    <source>
        <dbReference type="Pfam" id="PF25306"/>
    </source>
</evidence>
<accession>F8WLC9</accession>
<organism evidence="2">
    <name type="scientific">Citrus unshiu</name>
    <name type="common">Satsuma mandarin</name>
    <name type="synonym">Citrus nobilis var. unshiu</name>
    <dbReference type="NCBI Taxonomy" id="55188"/>
    <lineage>
        <taxon>Eukaryota</taxon>
        <taxon>Viridiplantae</taxon>
        <taxon>Streptophyta</taxon>
        <taxon>Embryophyta</taxon>
        <taxon>Tracheophyta</taxon>
        <taxon>Spermatophyta</taxon>
        <taxon>Magnoliopsida</taxon>
        <taxon>eudicotyledons</taxon>
        <taxon>Gunneridae</taxon>
        <taxon>Pentapetalae</taxon>
        <taxon>rosids</taxon>
        <taxon>malvids</taxon>
        <taxon>Sapindales</taxon>
        <taxon>Rutaceae</taxon>
        <taxon>Aurantioideae</taxon>
        <taxon>Citrus</taxon>
    </lineage>
</organism>
<feature type="domain" description="DUF7880" evidence="1">
    <location>
        <begin position="176"/>
        <end position="302"/>
    </location>
</feature>
<dbReference type="PANTHER" id="PTHR36014">
    <property type="entry name" value="OS03G0176600 PROTEIN"/>
    <property type="match status" value="1"/>
</dbReference>
<dbReference type="Pfam" id="PF25306">
    <property type="entry name" value="DUF7880"/>
    <property type="match status" value="1"/>
</dbReference>
<dbReference type="PANTHER" id="PTHR36014:SF1">
    <property type="entry name" value="OS03G0176700 PROTEIN"/>
    <property type="match status" value="1"/>
</dbReference>
<dbReference type="AlphaFoldDB" id="F8WLC9"/>
<protein>
    <submittedName>
        <fullName evidence="2">Uncharacterized protein ORF62</fullName>
    </submittedName>
</protein>
<gene>
    <name evidence="2" type="primary">ORF62</name>
</gene>
<reference evidence="2" key="1">
    <citation type="journal article" date="2011" name="Plant Sci.">
        <title>Characterization of genomic sequence showing strong association with polyembryony among diverse Citrus species and cultivars, and its synteny with Vitis and Populus.</title>
        <authorList>
            <person name="Nakano M."/>
            <person name="Shimada T."/>
            <person name="Endo T."/>
            <person name="Fujii H."/>
            <person name="Nesumi H."/>
            <person name="Kita M."/>
            <person name="Ebina M."/>
            <person name="Shimizu T."/>
            <person name="Omura M."/>
        </authorList>
    </citation>
    <scope>NUCLEOTIDE SEQUENCE</scope>
</reference>
<dbReference type="InterPro" id="IPR057202">
    <property type="entry name" value="DUF7880"/>
</dbReference>
<evidence type="ECO:0000313" key="2">
    <source>
        <dbReference type="EMBL" id="BAK61874.1"/>
    </source>
</evidence>